<dbReference type="GO" id="GO:0005634">
    <property type="term" value="C:nucleus"/>
    <property type="evidence" value="ECO:0007669"/>
    <property type="project" value="UniProtKB-SubCell"/>
</dbReference>
<gene>
    <name evidence="7" type="ORF">Scep_016072</name>
</gene>
<feature type="compositionally biased region" description="Polar residues" evidence="5">
    <location>
        <begin position="68"/>
        <end position="86"/>
    </location>
</feature>
<feature type="region of interest" description="Disordered" evidence="5">
    <location>
        <begin position="49"/>
        <end position="90"/>
    </location>
</feature>
<evidence type="ECO:0000256" key="4">
    <source>
        <dbReference type="ARBA" id="ARBA00023242"/>
    </source>
</evidence>
<comment type="subcellular location">
    <subcellularLocation>
        <location evidence="1">Nucleus</location>
    </subcellularLocation>
</comment>
<evidence type="ECO:0000256" key="2">
    <source>
        <dbReference type="ARBA" id="ARBA00023015"/>
    </source>
</evidence>
<dbReference type="SUPFAM" id="SSF47459">
    <property type="entry name" value="HLH, helix-loop-helix DNA-binding domain"/>
    <property type="match status" value="1"/>
</dbReference>
<evidence type="ECO:0000259" key="6">
    <source>
        <dbReference type="PROSITE" id="PS50888"/>
    </source>
</evidence>
<feature type="compositionally biased region" description="Basic and acidic residues" evidence="5">
    <location>
        <begin position="246"/>
        <end position="258"/>
    </location>
</feature>
<accession>A0AAP0ILW8</accession>
<reference evidence="7 8" key="1">
    <citation type="submission" date="2024-01" db="EMBL/GenBank/DDBJ databases">
        <title>Genome assemblies of Stephania.</title>
        <authorList>
            <person name="Yang L."/>
        </authorList>
    </citation>
    <scope>NUCLEOTIDE SEQUENCE [LARGE SCALE GENOMIC DNA]</scope>
    <source>
        <strain evidence="7">JXDWG</strain>
        <tissue evidence="7">Leaf</tissue>
    </source>
</reference>
<dbReference type="EMBL" id="JBBNAG010000007">
    <property type="protein sequence ID" value="KAK9117979.1"/>
    <property type="molecule type" value="Genomic_DNA"/>
</dbReference>
<dbReference type="PANTHER" id="PTHR16223">
    <property type="entry name" value="TRANSCRIPTION FACTOR BHLH83-RELATED"/>
    <property type="match status" value="1"/>
</dbReference>
<feature type="domain" description="BHLH" evidence="6">
    <location>
        <begin position="438"/>
        <end position="487"/>
    </location>
</feature>
<keyword evidence="8" id="KW-1185">Reference proteome</keyword>
<dbReference type="InterPro" id="IPR045843">
    <property type="entry name" value="IND-like"/>
</dbReference>
<evidence type="ECO:0000256" key="3">
    <source>
        <dbReference type="ARBA" id="ARBA00023163"/>
    </source>
</evidence>
<dbReference type="PANTHER" id="PTHR16223:SF171">
    <property type="entry name" value="BASIC HELIX-LOOP-HELIX (BHLH) DNA-BINDING SUPERFAMILY PROTEIN"/>
    <property type="match status" value="1"/>
</dbReference>
<comment type="caution">
    <text evidence="7">The sequence shown here is derived from an EMBL/GenBank/DDBJ whole genome shotgun (WGS) entry which is preliminary data.</text>
</comment>
<dbReference type="AlphaFoldDB" id="A0AAP0ILW8"/>
<name>A0AAP0ILW8_9MAGN</name>
<protein>
    <recommendedName>
        <fullName evidence="6">BHLH domain-containing protein</fullName>
    </recommendedName>
</protein>
<keyword evidence="4" id="KW-0539">Nucleus</keyword>
<dbReference type="PROSITE" id="PS50888">
    <property type="entry name" value="BHLH"/>
    <property type="match status" value="1"/>
</dbReference>
<organism evidence="7 8">
    <name type="scientific">Stephania cephalantha</name>
    <dbReference type="NCBI Taxonomy" id="152367"/>
    <lineage>
        <taxon>Eukaryota</taxon>
        <taxon>Viridiplantae</taxon>
        <taxon>Streptophyta</taxon>
        <taxon>Embryophyta</taxon>
        <taxon>Tracheophyta</taxon>
        <taxon>Spermatophyta</taxon>
        <taxon>Magnoliopsida</taxon>
        <taxon>Ranunculales</taxon>
        <taxon>Menispermaceae</taxon>
        <taxon>Menispermoideae</taxon>
        <taxon>Cissampelideae</taxon>
        <taxon>Stephania</taxon>
    </lineage>
</organism>
<keyword evidence="3" id="KW-0804">Transcription</keyword>
<evidence type="ECO:0000313" key="8">
    <source>
        <dbReference type="Proteomes" id="UP001419268"/>
    </source>
</evidence>
<dbReference type="InterPro" id="IPR036638">
    <property type="entry name" value="HLH_DNA-bd_sf"/>
</dbReference>
<feature type="region of interest" description="Disordered" evidence="5">
    <location>
        <begin position="238"/>
        <end position="264"/>
    </location>
</feature>
<evidence type="ECO:0000313" key="7">
    <source>
        <dbReference type="EMBL" id="KAK9117979.1"/>
    </source>
</evidence>
<dbReference type="GO" id="GO:0000978">
    <property type="term" value="F:RNA polymerase II cis-regulatory region sequence-specific DNA binding"/>
    <property type="evidence" value="ECO:0007669"/>
    <property type="project" value="TreeGrafter"/>
</dbReference>
<dbReference type="Gene3D" id="4.10.280.10">
    <property type="entry name" value="Helix-loop-helix DNA-binding domain"/>
    <property type="match status" value="1"/>
</dbReference>
<dbReference type="Proteomes" id="UP001419268">
    <property type="component" value="Unassembled WGS sequence"/>
</dbReference>
<evidence type="ECO:0000256" key="5">
    <source>
        <dbReference type="SAM" id="MobiDB-lite"/>
    </source>
</evidence>
<evidence type="ECO:0000256" key="1">
    <source>
        <dbReference type="ARBA" id="ARBA00004123"/>
    </source>
</evidence>
<proteinExistence type="predicted"/>
<sequence length="560" mass="62194">MGDQDQGSEGSVVNSSSTTNLWDLHHGSSLSSWSNNVISWHTSSSHYAPTVQHHHNSNNSSNTDQEEISISPSFTNSTSNHSGVTEDSSRRIMDPAAAAAPSEITGEPASENHLWSQVLLSVGSNGDLHNTHDVGENFLEVLSSKNLSTAMFDPACDYLKKMDSWDYASSPNNYNNIERHLNGFNNNNGSGFLEQERLNNLSNLVSNWSIAPPYPDDINRQITLQQTRNMSLMINSMDHNYSSSSADHHPHDDDDLSHHHQMKQSLNNSTSSYGVVQGHNGNSSFFPCYGHDQLKEDSHVQQHDEEIMESSEDPSFQRLLKSNNNMRHHLGNNSSAIGENKYYYGTSESSWPSTRSLSDTITFNGCMNKQLMDLQPSNNKPCNLKTTSSTSSAESNKKQGQTSSSQARSGRTGASIEGKKKRCEDQNSETQFKKPKHETSQASSVKAQVPKVKMADRVTALQQIVSPFGKTDTASVLQEAIGYIKFLQEQVQLLSNPYMKSSANKDPWGMLERKDKGAEAKFDLKSRGLCLVPVSCTPQVYRDNTGSDYWTPVYRGCLYR</sequence>
<dbReference type="GO" id="GO:0046983">
    <property type="term" value="F:protein dimerization activity"/>
    <property type="evidence" value="ECO:0007669"/>
    <property type="project" value="InterPro"/>
</dbReference>
<feature type="compositionally biased region" description="Polar residues" evidence="5">
    <location>
        <begin position="375"/>
        <end position="409"/>
    </location>
</feature>
<dbReference type="GO" id="GO:0000981">
    <property type="term" value="F:DNA-binding transcription factor activity, RNA polymerase II-specific"/>
    <property type="evidence" value="ECO:0007669"/>
    <property type="project" value="TreeGrafter"/>
</dbReference>
<feature type="region of interest" description="Disordered" evidence="5">
    <location>
        <begin position="372"/>
        <end position="448"/>
    </location>
</feature>
<dbReference type="InterPro" id="IPR011598">
    <property type="entry name" value="bHLH_dom"/>
</dbReference>
<dbReference type="CDD" id="cd11393">
    <property type="entry name" value="bHLH_AtbHLH_like"/>
    <property type="match status" value="1"/>
</dbReference>
<keyword evidence="2" id="KW-0805">Transcription regulation</keyword>
<dbReference type="InterPro" id="IPR045239">
    <property type="entry name" value="bHLH95_bHLH"/>
</dbReference>